<dbReference type="NCBIfam" id="TIGR01784">
    <property type="entry name" value="T_den_put_tspse"/>
    <property type="match status" value="1"/>
</dbReference>
<protein>
    <recommendedName>
        <fullName evidence="3">Rpn family recombination-promoting nuclease/putative transposase</fullName>
    </recommendedName>
</protein>
<accession>A0A0R1NXY1</accession>
<dbReference type="InterPro" id="IPR010106">
    <property type="entry name" value="RpnA"/>
</dbReference>
<evidence type="ECO:0008006" key="3">
    <source>
        <dbReference type="Google" id="ProtNLM"/>
    </source>
</evidence>
<evidence type="ECO:0000313" key="1">
    <source>
        <dbReference type="EMBL" id="KRL23204.1"/>
    </source>
</evidence>
<dbReference type="STRING" id="1423748.FC37_GL000930"/>
<proteinExistence type="predicted"/>
<dbReference type="AlphaFoldDB" id="A0A0R1NXY1"/>
<dbReference type="EMBL" id="AZEL01000026">
    <property type="protein sequence ID" value="KRL23204.1"/>
    <property type="molecule type" value="Genomic_DNA"/>
</dbReference>
<dbReference type="eggNOG" id="COG5464">
    <property type="taxonomic scope" value="Bacteria"/>
</dbReference>
<name>A0A0R1NXY1_9LACO</name>
<sequence length="244" mass="28487">MDLWAKNKDGKIFDVEMQTTKQKGPGARFRYYQSIADQDSLKPGEDLDQIGETYIIFIYPFDPFGEGKYIYEGAFLLDKDNPDSQANTKTHWISINARGYKGKITSELKDFLNYIKYGLTKDSSNFIKEIDRERLDYIRSTEWRDAKMSLDVLLTDERAEARKEGRRQGRKEGREEGIVEGKLEGKLEAQRIGVKKFVQNVRELDQSDDWIMSKLIKDYGKDFSEAELKKVDARSRTRIVFYLN</sequence>
<dbReference type="Pfam" id="PF12784">
    <property type="entry name" value="PDDEXK_2"/>
    <property type="match status" value="1"/>
</dbReference>
<reference evidence="1 2" key="1">
    <citation type="journal article" date="2015" name="Genome Announc.">
        <title>Expanding the biotechnology potential of lactobacilli through comparative genomics of 213 strains and associated genera.</title>
        <authorList>
            <person name="Sun Z."/>
            <person name="Harris H.M."/>
            <person name="McCann A."/>
            <person name="Guo C."/>
            <person name="Argimon S."/>
            <person name="Zhang W."/>
            <person name="Yang X."/>
            <person name="Jeffery I.B."/>
            <person name="Cooney J.C."/>
            <person name="Kagawa T.F."/>
            <person name="Liu W."/>
            <person name="Song Y."/>
            <person name="Salvetti E."/>
            <person name="Wrobel A."/>
            <person name="Rasinkangas P."/>
            <person name="Parkhill J."/>
            <person name="Rea M.C."/>
            <person name="O'Sullivan O."/>
            <person name="Ritari J."/>
            <person name="Douillard F.P."/>
            <person name="Paul Ross R."/>
            <person name="Yang R."/>
            <person name="Briner A.E."/>
            <person name="Felis G.E."/>
            <person name="de Vos W.M."/>
            <person name="Barrangou R."/>
            <person name="Klaenhammer T.R."/>
            <person name="Caufield P.W."/>
            <person name="Cui Y."/>
            <person name="Zhang H."/>
            <person name="O'Toole P.W."/>
        </authorList>
    </citation>
    <scope>NUCLEOTIDE SEQUENCE [LARGE SCALE GENOMIC DNA]</scope>
    <source>
        <strain evidence="1 2">DSM 10532</strain>
    </source>
</reference>
<dbReference type="PATRIC" id="fig|1423748.3.peg.975"/>
<gene>
    <name evidence="1" type="ORF">FC37_GL000930</name>
</gene>
<comment type="caution">
    <text evidence="1">The sequence shown here is derived from an EMBL/GenBank/DDBJ whole genome shotgun (WGS) entry which is preliminary data.</text>
</comment>
<organism evidence="1 2">
    <name type="scientific">Lactobacillus gallinarum DSM 10532 = JCM 2011</name>
    <dbReference type="NCBI Taxonomy" id="1423748"/>
    <lineage>
        <taxon>Bacteria</taxon>
        <taxon>Bacillati</taxon>
        <taxon>Bacillota</taxon>
        <taxon>Bacilli</taxon>
        <taxon>Lactobacillales</taxon>
        <taxon>Lactobacillaceae</taxon>
        <taxon>Lactobacillus</taxon>
    </lineage>
</organism>
<evidence type="ECO:0000313" key="2">
    <source>
        <dbReference type="Proteomes" id="UP000051311"/>
    </source>
</evidence>
<dbReference type="Proteomes" id="UP000051311">
    <property type="component" value="Unassembled WGS sequence"/>
</dbReference>